<organism evidence="6 8">
    <name type="scientific">Caproicibacterium lactatifermentans</name>
    <dbReference type="NCBI Taxonomy" id="2666138"/>
    <lineage>
        <taxon>Bacteria</taxon>
        <taxon>Bacillati</taxon>
        <taxon>Bacillota</taxon>
        <taxon>Clostridia</taxon>
        <taxon>Eubacteriales</taxon>
        <taxon>Oscillospiraceae</taxon>
        <taxon>Caproicibacterium</taxon>
    </lineage>
</organism>
<name>A0A859DRK0_9FIRM</name>
<comment type="function">
    <text evidence="1 4">PPIases accelerate the folding of proteins. It catalyzes the cis-trans isomerization of proline imidic peptide bonds in oligopeptides.</text>
</comment>
<evidence type="ECO:0000313" key="9">
    <source>
        <dbReference type="Proteomes" id="UP000509623"/>
    </source>
</evidence>
<dbReference type="Gene3D" id="2.40.100.10">
    <property type="entry name" value="Cyclophilin-like"/>
    <property type="match status" value="1"/>
</dbReference>
<dbReference type="EC" id="5.2.1.8" evidence="4"/>
<feature type="chain" id="PRO_5041747085" description="Peptidyl-prolyl cis-trans isomerase" evidence="4">
    <location>
        <begin position="21"/>
        <end position="276"/>
    </location>
</feature>
<evidence type="ECO:0000313" key="8">
    <source>
        <dbReference type="Proteomes" id="UP000501316"/>
    </source>
</evidence>
<keyword evidence="4" id="KW-0732">Signal</keyword>
<dbReference type="InterPro" id="IPR002130">
    <property type="entry name" value="Cyclophilin-type_PPIase_dom"/>
</dbReference>
<gene>
    <name evidence="6" type="ORF">GJQ69_04705</name>
    <name evidence="7" type="ORF">GKP14_08845</name>
</gene>
<evidence type="ECO:0000313" key="7">
    <source>
        <dbReference type="EMBL" id="QKO31242.1"/>
    </source>
</evidence>
<evidence type="ECO:0000256" key="3">
    <source>
        <dbReference type="ARBA" id="ARBA00023235"/>
    </source>
</evidence>
<evidence type="ECO:0000256" key="1">
    <source>
        <dbReference type="ARBA" id="ARBA00002388"/>
    </source>
</evidence>
<comment type="similarity">
    <text evidence="4">Belongs to the cyclophilin-type PPIase family.</text>
</comment>
<dbReference type="InterPro" id="IPR029000">
    <property type="entry name" value="Cyclophilin-like_dom_sf"/>
</dbReference>
<keyword evidence="3 4" id="KW-0413">Isomerase</keyword>
<sequence>MALLFALSAAGCGSSASSDAASSQALSSQSTSSGISAVQPNDGKQLGYQLEKPTAGEKVAVLQTSMGTIRLRLFPQAAPKTVQNFEGLIQKGYYNGLTFHRVIKDFMVQTGDPKGDGTGGKSVWGGTFEDEFNANLVNLRGSVAMANGGYNTNGSQFFINQAGPVNESTWQQAASVYQQLQSYDKSQWPQIAQTQYTILNTNKLTSAYKALYQKQGGNPNLDGAYNAFTPPRGHSVFAQVYDGMDVVDKIAAAPVDSSDKPTTAIKIIKASLEAYQ</sequence>
<dbReference type="PROSITE" id="PS00170">
    <property type="entry name" value="CSA_PPIASE_1"/>
    <property type="match status" value="1"/>
</dbReference>
<comment type="catalytic activity">
    <reaction evidence="4">
        <text>[protein]-peptidylproline (omega=180) = [protein]-peptidylproline (omega=0)</text>
        <dbReference type="Rhea" id="RHEA:16237"/>
        <dbReference type="Rhea" id="RHEA-COMP:10747"/>
        <dbReference type="Rhea" id="RHEA-COMP:10748"/>
        <dbReference type="ChEBI" id="CHEBI:83833"/>
        <dbReference type="ChEBI" id="CHEBI:83834"/>
        <dbReference type="EC" id="5.2.1.8"/>
    </reaction>
</comment>
<dbReference type="SUPFAM" id="SSF50891">
    <property type="entry name" value="Cyclophilin-like"/>
    <property type="match status" value="1"/>
</dbReference>
<accession>A0A859DRK0</accession>
<dbReference type="PROSITE" id="PS50072">
    <property type="entry name" value="CSA_PPIASE_2"/>
    <property type="match status" value="1"/>
</dbReference>
<feature type="domain" description="PPIase cyclophilin-type" evidence="5">
    <location>
        <begin position="58"/>
        <end position="272"/>
    </location>
</feature>
<dbReference type="PANTHER" id="PTHR45625:SF4">
    <property type="entry name" value="PEPTIDYLPROLYL ISOMERASE DOMAIN AND WD REPEAT-CONTAINING PROTEIN 1"/>
    <property type="match status" value="1"/>
</dbReference>
<dbReference type="Pfam" id="PF00160">
    <property type="entry name" value="Pro_isomerase"/>
    <property type="match status" value="1"/>
</dbReference>
<keyword evidence="9" id="KW-1185">Reference proteome</keyword>
<dbReference type="PRINTS" id="PR00153">
    <property type="entry name" value="CSAPPISMRASE"/>
</dbReference>
<dbReference type="EMBL" id="CP046051">
    <property type="protein sequence ID" value="QKN24777.1"/>
    <property type="molecule type" value="Genomic_DNA"/>
</dbReference>
<dbReference type="Proteomes" id="UP000509623">
    <property type="component" value="Chromosome"/>
</dbReference>
<dbReference type="PANTHER" id="PTHR45625">
    <property type="entry name" value="PEPTIDYL-PROLYL CIS-TRANS ISOMERASE-RELATED"/>
    <property type="match status" value="1"/>
</dbReference>
<dbReference type="Proteomes" id="UP000501316">
    <property type="component" value="Chromosome"/>
</dbReference>
<evidence type="ECO:0000256" key="4">
    <source>
        <dbReference type="RuleBase" id="RU363019"/>
    </source>
</evidence>
<protein>
    <recommendedName>
        <fullName evidence="4">Peptidyl-prolyl cis-trans isomerase</fullName>
        <shortName evidence="4">PPIase</shortName>
        <ecNumber evidence="4">5.2.1.8</ecNumber>
    </recommendedName>
</protein>
<keyword evidence="2 4" id="KW-0697">Rotamase</keyword>
<evidence type="ECO:0000313" key="6">
    <source>
        <dbReference type="EMBL" id="QKN24777.1"/>
    </source>
</evidence>
<evidence type="ECO:0000259" key="5">
    <source>
        <dbReference type="PROSITE" id="PS50072"/>
    </source>
</evidence>
<dbReference type="AlphaFoldDB" id="A0A859DRK0"/>
<dbReference type="EMBL" id="CP046161">
    <property type="protein sequence ID" value="QKO31242.1"/>
    <property type="molecule type" value="Genomic_DNA"/>
</dbReference>
<dbReference type="GO" id="GO:0003755">
    <property type="term" value="F:peptidyl-prolyl cis-trans isomerase activity"/>
    <property type="evidence" value="ECO:0007669"/>
    <property type="project" value="UniProtKB-UniRule"/>
</dbReference>
<evidence type="ECO:0000256" key="2">
    <source>
        <dbReference type="ARBA" id="ARBA00023110"/>
    </source>
</evidence>
<dbReference type="KEGG" id="clf:GJQ69_04705"/>
<dbReference type="InterPro" id="IPR044666">
    <property type="entry name" value="Cyclophilin_A-like"/>
</dbReference>
<proteinExistence type="inferred from homology"/>
<dbReference type="GO" id="GO:0006457">
    <property type="term" value="P:protein folding"/>
    <property type="evidence" value="ECO:0007669"/>
    <property type="project" value="InterPro"/>
</dbReference>
<reference evidence="7" key="2">
    <citation type="journal article" date="2021" name="Appl. Environ. Microbiol.">
        <title>Adaptability of a Caproate-Producing Bacterium Contributes to Its Dominance in an Anaerobic Fermentation System.</title>
        <authorList>
            <person name="Wang H."/>
            <person name="Gu Y."/>
            <person name="Zhou W."/>
            <person name="Zhao D."/>
            <person name="Qiao Z."/>
            <person name="Zheng J."/>
            <person name="Gao J."/>
            <person name="Chen X."/>
            <person name="Ren C."/>
            <person name="Xu Y."/>
        </authorList>
    </citation>
    <scope>NUCLEOTIDE SEQUENCE</scope>
    <source>
        <strain evidence="7">JNU-WLY1368</strain>
    </source>
</reference>
<feature type="signal peptide" evidence="4">
    <location>
        <begin position="1"/>
        <end position="20"/>
    </location>
</feature>
<dbReference type="InterPro" id="IPR020892">
    <property type="entry name" value="Cyclophilin-type_PPIase_CS"/>
</dbReference>
<reference evidence="8 9" key="1">
    <citation type="submission" date="2019-11" db="EMBL/GenBank/DDBJ databases">
        <authorList>
            <person name="Ren C."/>
            <person name="Wang H."/>
            <person name="Xu Y."/>
        </authorList>
    </citation>
    <scope>NUCLEOTIDE SEQUENCE [LARGE SCALE GENOMIC DNA]</scope>
    <source>
        <strain evidence="9">JNU-WLY1368</strain>
        <strain evidence="6 8">LBM 19010</strain>
    </source>
</reference>
<reference evidence="7" key="3">
    <citation type="journal article" date="2022" name="Int. J. Syst. Evol. Microbiol.">
        <title>Caproicibacterium lactatifermentans sp. nov., isolated from pit clay used for the production of Chinese strong aroma-type liquor.</title>
        <authorList>
            <person name="Wang H."/>
            <person name="Gu Y."/>
            <person name="Zhao D."/>
            <person name="Qiao Z."/>
            <person name="Zheng J."/>
            <person name="Gao J."/>
            <person name="Ren C."/>
            <person name="Xu Y."/>
        </authorList>
    </citation>
    <scope>NUCLEOTIDE SEQUENCE</scope>
    <source>
        <strain evidence="7">JNU-WLY1368</strain>
    </source>
</reference>